<dbReference type="AlphaFoldDB" id="A0A5B0MPZ3"/>
<evidence type="ECO:0000313" key="2">
    <source>
        <dbReference type="Proteomes" id="UP000325313"/>
    </source>
</evidence>
<organism evidence="1 2">
    <name type="scientific">Puccinia graminis f. sp. tritici</name>
    <dbReference type="NCBI Taxonomy" id="56615"/>
    <lineage>
        <taxon>Eukaryota</taxon>
        <taxon>Fungi</taxon>
        <taxon>Dikarya</taxon>
        <taxon>Basidiomycota</taxon>
        <taxon>Pucciniomycotina</taxon>
        <taxon>Pucciniomycetes</taxon>
        <taxon>Pucciniales</taxon>
        <taxon>Pucciniaceae</taxon>
        <taxon>Puccinia</taxon>
    </lineage>
</organism>
<protein>
    <submittedName>
        <fullName evidence="1">Uncharacterized protein</fullName>
    </submittedName>
</protein>
<accession>A0A5B0MPZ3</accession>
<dbReference type="EMBL" id="VDEP01000449">
    <property type="protein sequence ID" value="KAA1078582.1"/>
    <property type="molecule type" value="Genomic_DNA"/>
</dbReference>
<name>A0A5B0MPZ3_PUCGR</name>
<proteinExistence type="predicted"/>
<comment type="caution">
    <text evidence="1">The sequence shown here is derived from an EMBL/GenBank/DDBJ whole genome shotgun (WGS) entry which is preliminary data.</text>
</comment>
<reference evidence="1 2" key="1">
    <citation type="submission" date="2019-05" db="EMBL/GenBank/DDBJ databases">
        <title>Emergence of the Ug99 lineage of the wheat stem rust pathogen through somatic hybridization.</title>
        <authorList>
            <person name="Li F."/>
            <person name="Upadhyaya N.M."/>
            <person name="Sperschneider J."/>
            <person name="Matny O."/>
            <person name="Nguyen-Phuc H."/>
            <person name="Mago R."/>
            <person name="Raley C."/>
            <person name="Miller M.E."/>
            <person name="Silverstein K.A.T."/>
            <person name="Henningsen E."/>
            <person name="Hirsch C.D."/>
            <person name="Visser B."/>
            <person name="Pretorius Z.A."/>
            <person name="Steffenson B.J."/>
            <person name="Schwessinger B."/>
            <person name="Dodds P.N."/>
            <person name="Figueroa M."/>
        </authorList>
    </citation>
    <scope>NUCLEOTIDE SEQUENCE [LARGE SCALE GENOMIC DNA]</scope>
    <source>
        <strain evidence="1 2">Ug99</strain>
    </source>
</reference>
<dbReference type="Proteomes" id="UP000325313">
    <property type="component" value="Unassembled WGS sequence"/>
</dbReference>
<gene>
    <name evidence="1" type="ORF">PGTUg99_008206</name>
</gene>
<evidence type="ECO:0000313" key="1">
    <source>
        <dbReference type="EMBL" id="KAA1078582.1"/>
    </source>
</evidence>
<sequence>MLWELRLLESQSKGRISRLKTPFRQNTSLLHLPLRVNAPQLAQIDPGSSDVETEGINPVVQRGTAEAAFQIWTMKMTEKQIWEILEFWKYLGSRIPELDLEGLPDRREAF</sequence>